<dbReference type="RefSeq" id="XP_038064134.1">
    <property type="nucleotide sequence ID" value="XM_038208206.1"/>
</dbReference>
<evidence type="ECO:0000256" key="27">
    <source>
        <dbReference type="ARBA" id="ARBA00048088"/>
    </source>
</evidence>
<evidence type="ECO:0000256" key="25">
    <source>
        <dbReference type="ARBA" id="ARBA00047977"/>
    </source>
</evidence>
<evidence type="ECO:0000256" key="15">
    <source>
        <dbReference type="ARBA" id="ARBA00023033"/>
    </source>
</evidence>
<comment type="function">
    <text evidence="18">Acts as a Baeyer-Villiger monooxygenase on a broad range of substrates. Catalyzes the insertion of an oxygen atom into a carbon-carbon bond adjacent to a carbonyl, which converts ketones to esters. Active on diverse carbonyl compounds, whereas soft nucleophiles are mostly non- or poorly reactive. In contrast with other forms of FMO it is non- or poorly active on 'classical' substrates such as drugs, pesticides, and dietary components containing soft nucleophilic heteroatoms. Able to oxidize drug molecules bearing a carbonyl group on an aliphatic chain, such as nabumetone and pentoxifylline. Also, in the absence of substrates, shows slow but yet significant NADPH oxidase activity. Acts as a positive modulator of cholesterol biosynthesis as well as glucose homeostasis, promoting metabolic aging via pleiotropic effects.</text>
</comment>
<keyword evidence="13 35" id="KW-1133">Transmembrane helix</keyword>
<comment type="catalytic activity">
    <reaction evidence="25">
        <text>hexan-3-one + NADPH + O2 + H(+) = ethyl butanoate + NADP(+) + H2O</text>
        <dbReference type="Rhea" id="RHEA:54844"/>
        <dbReference type="ChEBI" id="CHEBI:15377"/>
        <dbReference type="ChEBI" id="CHEBI:15378"/>
        <dbReference type="ChEBI" id="CHEBI:15379"/>
        <dbReference type="ChEBI" id="CHEBI:57783"/>
        <dbReference type="ChEBI" id="CHEBI:58349"/>
        <dbReference type="ChEBI" id="CHEBI:88764"/>
        <dbReference type="ChEBI" id="CHEBI:89891"/>
    </reaction>
    <physiologicalReaction direction="left-to-right" evidence="25">
        <dbReference type="Rhea" id="RHEA:54845"/>
    </physiologicalReaction>
</comment>
<dbReference type="GO" id="GO:0050661">
    <property type="term" value="F:NADP binding"/>
    <property type="evidence" value="ECO:0007669"/>
    <property type="project" value="InterPro"/>
</dbReference>
<dbReference type="GO" id="GO:0016174">
    <property type="term" value="F:NAD(P)H oxidase H2O2-forming activity"/>
    <property type="evidence" value="ECO:0007669"/>
    <property type="project" value="UniProtKB-EC"/>
</dbReference>
<evidence type="ECO:0000256" key="1">
    <source>
        <dbReference type="ARBA" id="ARBA00001974"/>
    </source>
</evidence>
<comment type="catalytic activity">
    <reaction evidence="29">
        <text>(2E)-geranial + NADPH + O2 + H(+) = (1E)-2,6-dimethylhepta-1,5-dien-1-yl formate + NADP(+) + H2O</text>
        <dbReference type="Rhea" id="RHEA:54860"/>
        <dbReference type="ChEBI" id="CHEBI:15377"/>
        <dbReference type="ChEBI" id="CHEBI:15378"/>
        <dbReference type="ChEBI" id="CHEBI:15379"/>
        <dbReference type="ChEBI" id="CHEBI:16980"/>
        <dbReference type="ChEBI" id="CHEBI:57783"/>
        <dbReference type="ChEBI" id="CHEBI:58349"/>
        <dbReference type="ChEBI" id="CHEBI:138375"/>
    </reaction>
    <physiologicalReaction direction="left-to-right" evidence="29">
        <dbReference type="Rhea" id="RHEA:54861"/>
    </physiologicalReaction>
</comment>
<keyword evidence="11" id="KW-0492">Microsome</keyword>
<evidence type="ECO:0000256" key="4">
    <source>
        <dbReference type="ARBA" id="ARBA00009183"/>
    </source>
</evidence>
<comment type="similarity">
    <text evidence="4 33 34">Belongs to the FMO family.</text>
</comment>
<keyword evidence="7 33" id="KW-0285">Flavoprotein</keyword>
<dbReference type="FunFam" id="3.50.50.60:FF:000159">
    <property type="entry name" value="Dimethylaniline monooxygenase [N-oxide-forming]"/>
    <property type="match status" value="1"/>
</dbReference>
<keyword evidence="5" id="KW-0488">Methylation</keyword>
<dbReference type="GO" id="GO:0006629">
    <property type="term" value="P:lipid metabolic process"/>
    <property type="evidence" value="ECO:0007669"/>
    <property type="project" value="UniProtKB-KW"/>
</dbReference>
<comment type="catalytic activity">
    <reaction evidence="24">
        <text>NADPH + O2 + H(+) = H2O2 + NADP(+)</text>
        <dbReference type="Rhea" id="RHEA:11260"/>
        <dbReference type="ChEBI" id="CHEBI:15378"/>
        <dbReference type="ChEBI" id="CHEBI:15379"/>
        <dbReference type="ChEBI" id="CHEBI:16240"/>
        <dbReference type="ChEBI" id="CHEBI:57783"/>
        <dbReference type="ChEBI" id="CHEBI:58349"/>
        <dbReference type="EC" id="1.6.3.1"/>
    </reaction>
    <physiologicalReaction direction="left-to-right" evidence="24">
        <dbReference type="Rhea" id="RHEA:11261"/>
    </physiologicalReaction>
</comment>
<evidence type="ECO:0000256" key="18">
    <source>
        <dbReference type="ARBA" id="ARBA00045722"/>
    </source>
</evidence>
<comment type="subcellular location">
    <subcellularLocation>
        <location evidence="2">Endoplasmic reticulum membrane</location>
        <topology evidence="2">Single-pass membrane protein</topology>
    </subcellularLocation>
    <subcellularLocation>
        <location evidence="3">Microsome membrane</location>
    </subcellularLocation>
</comment>
<dbReference type="OrthoDB" id="66881at2759"/>
<keyword evidence="6" id="KW-0597">Phosphoprotein</keyword>
<dbReference type="InterPro" id="IPR050346">
    <property type="entry name" value="FMO-like"/>
</dbReference>
<dbReference type="Pfam" id="PF00743">
    <property type="entry name" value="FMO-like"/>
    <property type="match status" value="1"/>
</dbReference>
<dbReference type="EnsemblMetazoa" id="XM_038208205.1">
    <property type="protein sequence ID" value="XP_038064133.1"/>
    <property type="gene ID" value="LOC119734677"/>
</dbReference>
<evidence type="ECO:0000256" key="21">
    <source>
        <dbReference type="ARBA" id="ARBA00047426"/>
    </source>
</evidence>
<comment type="catalytic activity">
    <reaction evidence="26">
        <text>hypotaurine + NADPH + O2 + H(+) = taurine + NADP(+) + H2O</text>
        <dbReference type="Rhea" id="RHEA:69819"/>
        <dbReference type="ChEBI" id="CHEBI:15377"/>
        <dbReference type="ChEBI" id="CHEBI:15378"/>
        <dbReference type="ChEBI" id="CHEBI:15379"/>
        <dbReference type="ChEBI" id="CHEBI:57783"/>
        <dbReference type="ChEBI" id="CHEBI:57853"/>
        <dbReference type="ChEBI" id="CHEBI:58349"/>
        <dbReference type="ChEBI" id="CHEBI:507393"/>
        <dbReference type="EC" id="1.14.13.8"/>
    </reaction>
    <physiologicalReaction direction="left-to-right" evidence="26">
        <dbReference type="Rhea" id="RHEA:69820"/>
    </physiologicalReaction>
</comment>
<evidence type="ECO:0000256" key="13">
    <source>
        <dbReference type="ARBA" id="ARBA00022989"/>
    </source>
</evidence>
<dbReference type="InterPro" id="IPR000960">
    <property type="entry name" value="Flavin_mOase"/>
</dbReference>
<dbReference type="RefSeq" id="XP_038064133.1">
    <property type="nucleotide sequence ID" value="XM_038208205.1"/>
</dbReference>
<keyword evidence="9 33" id="KW-0256">Endoplasmic reticulum</keyword>
<dbReference type="InterPro" id="IPR036188">
    <property type="entry name" value="FAD/NAD-bd_sf"/>
</dbReference>
<comment type="function">
    <text evidence="19">Broad spectrum monooxygenase that catalyzes the oxygenation of a wide variety of nitrogen- and sulfur-containing compounds including xenobiotics. Catalyzes the S-oxygenation of hypotaurine to produce taurine, an organic osmolyte involved in cell volume regulation as well as a variety of cytoprotective and developmental processes. In vitro, catalyzes the N-oxygenation of trimethylamine (TMA) to produce trimethylamine N-oxide (TMAO) and could therefore participate to the detoxification of this compound that is generated by the action of gut microbiota from dietary precursors such as choline, choline containing compounds, betaine or L-carnitine.</text>
</comment>
<evidence type="ECO:0000256" key="8">
    <source>
        <dbReference type="ARBA" id="ARBA00022692"/>
    </source>
</evidence>
<evidence type="ECO:0000256" key="31">
    <source>
        <dbReference type="ARBA" id="ARBA00049443"/>
    </source>
</evidence>
<evidence type="ECO:0000313" key="36">
    <source>
        <dbReference type="EnsemblMetazoa" id="XP_038064133.1"/>
    </source>
</evidence>
<dbReference type="PANTHER" id="PTHR23023">
    <property type="entry name" value="DIMETHYLANILINE MONOOXYGENASE"/>
    <property type="match status" value="1"/>
</dbReference>
<comment type="cofactor">
    <cofactor evidence="1 33 34">
        <name>FAD</name>
        <dbReference type="ChEBI" id="CHEBI:57692"/>
    </cofactor>
</comment>
<dbReference type="PRINTS" id="PR01125">
    <property type="entry name" value="FMOXYGENASE5"/>
</dbReference>
<evidence type="ECO:0000256" key="7">
    <source>
        <dbReference type="ARBA" id="ARBA00022630"/>
    </source>
</evidence>
<dbReference type="GO" id="GO:0050660">
    <property type="term" value="F:flavin adenine dinucleotide binding"/>
    <property type="evidence" value="ECO:0007669"/>
    <property type="project" value="InterPro"/>
</dbReference>
<keyword evidence="37" id="KW-1185">Reference proteome</keyword>
<dbReference type="InterPro" id="IPR002257">
    <property type="entry name" value="Flavin_mOase_5"/>
</dbReference>
<evidence type="ECO:0000256" key="23">
    <source>
        <dbReference type="ARBA" id="ARBA00047855"/>
    </source>
</evidence>
<evidence type="ECO:0000256" key="5">
    <source>
        <dbReference type="ARBA" id="ARBA00022481"/>
    </source>
</evidence>
<keyword evidence="14 33" id="KW-0560">Oxidoreductase</keyword>
<dbReference type="Gene3D" id="3.50.50.60">
    <property type="entry name" value="FAD/NAD(P)-binding domain"/>
    <property type="match status" value="1"/>
</dbReference>
<evidence type="ECO:0000256" key="26">
    <source>
        <dbReference type="ARBA" id="ARBA00048041"/>
    </source>
</evidence>
<comment type="catalytic activity">
    <reaction evidence="22">
        <text>heptan-2-one + NADPH + O2 + H(+) = pentyl acetate + NADP(+) + H2O</text>
        <dbReference type="Rhea" id="RHEA:54836"/>
        <dbReference type="ChEBI" id="CHEBI:5672"/>
        <dbReference type="ChEBI" id="CHEBI:15377"/>
        <dbReference type="ChEBI" id="CHEBI:15378"/>
        <dbReference type="ChEBI" id="CHEBI:15379"/>
        <dbReference type="ChEBI" id="CHEBI:57783"/>
        <dbReference type="ChEBI" id="CHEBI:58349"/>
        <dbReference type="ChEBI" id="CHEBI:87362"/>
    </reaction>
    <physiologicalReaction direction="left-to-right" evidence="22">
        <dbReference type="Rhea" id="RHEA:54837"/>
    </physiologicalReaction>
</comment>
<keyword evidence="12 33" id="KW-0521">NADP</keyword>
<evidence type="ECO:0000256" key="2">
    <source>
        <dbReference type="ARBA" id="ARBA00004389"/>
    </source>
</evidence>
<comment type="catalytic activity">
    <reaction evidence="21">
        <text>hexan-3-one + NADPH + O2 + H(+) = propyl propanoate + NADP(+) + H2O</text>
        <dbReference type="Rhea" id="RHEA:54848"/>
        <dbReference type="ChEBI" id="CHEBI:15377"/>
        <dbReference type="ChEBI" id="CHEBI:15378"/>
        <dbReference type="ChEBI" id="CHEBI:15379"/>
        <dbReference type="ChEBI" id="CHEBI:57783"/>
        <dbReference type="ChEBI" id="CHEBI:58349"/>
        <dbReference type="ChEBI" id="CHEBI:89828"/>
        <dbReference type="ChEBI" id="CHEBI:89891"/>
    </reaction>
    <physiologicalReaction direction="left-to-right" evidence="21">
        <dbReference type="Rhea" id="RHEA:54849"/>
    </physiologicalReaction>
</comment>
<evidence type="ECO:0000256" key="12">
    <source>
        <dbReference type="ARBA" id="ARBA00022857"/>
    </source>
</evidence>
<feature type="transmembrane region" description="Helical" evidence="35">
    <location>
        <begin position="515"/>
        <end position="537"/>
    </location>
</feature>
<evidence type="ECO:0000256" key="35">
    <source>
        <dbReference type="SAM" id="Phobius"/>
    </source>
</evidence>
<evidence type="ECO:0000256" key="22">
    <source>
        <dbReference type="ARBA" id="ARBA00047574"/>
    </source>
</evidence>
<evidence type="ECO:0000256" key="30">
    <source>
        <dbReference type="ARBA" id="ARBA00048990"/>
    </source>
</evidence>
<evidence type="ECO:0000256" key="32">
    <source>
        <dbReference type="ARBA" id="ARBA00049475"/>
    </source>
</evidence>
<organism evidence="36 37">
    <name type="scientific">Patiria miniata</name>
    <name type="common">Bat star</name>
    <name type="synonym">Asterina miniata</name>
    <dbReference type="NCBI Taxonomy" id="46514"/>
    <lineage>
        <taxon>Eukaryota</taxon>
        <taxon>Metazoa</taxon>
        <taxon>Echinodermata</taxon>
        <taxon>Eleutherozoa</taxon>
        <taxon>Asterozoa</taxon>
        <taxon>Asteroidea</taxon>
        <taxon>Valvatacea</taxon>
        <taxon>Valvatida</taxon>
        <taxon>Asterinidae</taxon>
        <taxon>Patiria</taxon>
    </lineage>
</organism>
<name>A0A914AKK8_PATMI</name>
<keyword evidence="15 33" id="KW-0503">Monooxygenase</keyword>
<evidence type="ECO:0000256" key="29">
    <source>
        <dbReference type="ARBA" id="ARBA00048989"/>
    </source>
</evidence>
<comment type="catalytic activity">
    <reaction evidence="32">
        <text>octan-3-one + NADPH + O2 + H(+) = pentyl propanoate + NADP(+) + H2O</text>
        <dbReference type="Rhea" id="RHEA:54840"/>
        <dbReference type="ChEBI" id="CHEBI:15377"/>
        <dbReference type="ChEBI" id="CHEBI:15378"/>
        <dbReference type="ChEBI" id="CHEBI:15379"/>
        <dbReference type="ChEBI" id="CHEBI:57783"/>
        <dbReference type="ChEBI" id="CHEBI:58349"/>
        <dbReference type="ChEBI" id="CHEBI:80946"/>
        <dbReference type="ChEBI" id="CHEBI:87373"/>
    </reaction>
    <physiologicalReaction direction="left-to-right" evidence="32">
        <dbReference type="Rhea" id="RHEA:54841"/>
    </physiologicalReaction>
</comment>
<accession>A0A914AKK8</accession>
<evidence type="ECO:0000313" key="37">
    <source>
        <dbReference type="Proteomes" id="UP000887568"/>
    </source>
</evidence>
<evidence type="ECO:0000256" key="16">
    <source>
        <dbReference type="ARBA" id="ARBA00023098"/>
    </source>
</evidence>
<keyword evidence="10 33" id="KW-0274">FAD</keyword>
<evidence type="ECO:0000256" key="34">
    <source>
        <dbReference type="RuleBase" id="RU361177"/>
    </source>
</evidence>
<keyword evidence="17 33" id="KW-0472">Membrane</keyword>
<comment type="catalytic activity">
    <reaction evidence="28">
        <text>octan-3-one + NADPH + O2 + H(+) = ethyl hexanoate + NADP(+) + H2O</text>
        <dbReference type="Rhea" id="RHEA:54856"/>
        <dbReference type="ChEBI" id="CHEBI:15377"/>
        <dbReference type="ChEBI" id="CHEBI:15378"/>
        <dbReference type="ChEBI" id="CHEBI:15379"/>
        <dbReference type="ChEBI" id="CHEBI:57783"/>
        <dbReference type="ChEBI" id="CHEBI:58349"/>
        <dbReference type="ChEBI" id="CHEBI:80946"/>
        <dbReference type="ChEBI" id="CHEBI:86055"/>
    </reaction>
    <physiologicalReaction direction="left-to-right" evidence="28">
        <dbReference type="Rhea" id="RHEA:54857"/>
    </physiologicalReaction>
</comment>
<evidence type="ECO:0000256" key="20">
    <source>
        <dbReference type="ARBA" id="ARBA00047338"/>
    </source>
</evidence>
<evidence type="ECO:0000256" key="3">
    <source>
        <dbReference type="ARBA" id="ARBA00004524"/>
    </source>
</evidence>
<comment type="catalytic activity">
    <reaction evidence="20">
        <text>hypotaurine + NADH + O2 + H(+) = taurine + NAD(+) + H2O</text>
        <dbReference type="Rhea" id="RHEA:74111"/>
        <dbReference type="ChEBI" id="CHEBI:15377"/>
        <dbReference type="ChEBI" id="CHEBI:15378"/>
        <dbReference type="ChEBI" id="CHEBI:15379"/>
        <dbReference type="ChEBI" id="CHEBI:57540"/>
        <dbReference type="ChEBI" id="CHEBI:57853"/>
        <dbReference type="ChEBI" id="CHEBI:57945"/>
        <dbReference type="ChEBI" id="CHEBI:507393"/>
        <dbReference type="EC" id="1.14.13.8"/>
    </reaction>
    <physiologicalReaction direction="left-to-right" evidence="20">
        <dbReference type="Rhea" id="RHEA:74112"/>
    </physiologicalReaction>
</comment>
<comment type="catalytic activity">
    <reaction evidence="27">
        <text>trimethylamine + NADPH + O2 = trimethylamine N-oxide + NADP(+) + H2O</text>
        <dbReference type="Rhea" id="RHEA:31979"/>
        <dbReference type="ChEBI" id="CHEBI:15377"/>
        <dbReference type="ChEBI" id="CHEBI:15379"/>
        <dbReference type="ChEBI" id="CHEBI:15724"/>
        <dbReference type="ChEBI" id="CHEBI:57783"/>
        <dbReference type="ChEBI" id="CHEBI:58349"/>
        <dbReference type="ChEBI" id="CHEBI:58389"/>
        <dbReference type="EC" id="1.14.13.148"/>
    </reaction>
    <physiologicalReaction direction="left-to-right" evidence="27">
        <dbReference type="Rhea" id="RHEA:31980"/>
    </physiologicalReaction>
</comment>
<proteinExistence type="inferred from homology"/>
<dbReference type="OMA" id="FGRHRIF"/>
<evidence type="ECO:0000256" key="14">
    <source>
        <dbReference type="ARBA" id="ARBA00023002"/>
    </source>
</evidence>
<dbReference type="PRINTS" id="PR00370">
    <property type="entry name" value="FMOXYGENASE"/>
</dbReference>
<dbReference type="AlphaFoldDB" id="A0A914AKK8"/>
<dbReference type="EnsemblMetazoa" id="XM_038208206.1">
    <property type="protein sequence ID" value="XP_038064134.1"/>
    <property type="gene ID" value="LOC119734677"/>
</dbReference>
<keyword evidence="16" id="KW-0443">Lipid metabolism</keyword>
<dbReference type="GO" id="GO:0005789">
    <property type="term" value="C:endoplasmic reticulum membrane"/>
    <property type="evidence" value="ECO:0007669"/>
    <property type="project" value="UniProtKB-SubCell"/>
</dbReference>
<evidence type="ECO:0000256" key="24">
    <source>
        <dbReference type="ARBA" id="ARBA00047864"/>
    </source>
</evidence>
<dbReference type="PIRSF" id="PIRSF000332">
    <property type="entry name" value="FMO"/>
    <property type="match status" value="1"/>
</dbReference>
<evidence type="ECO:0000256" key="17">
    <source>
        <dbReference type="ARBA" id="ARBA00023136"/>
    </source>
</evidence>
<dbReference type="Proteomes" id="UP000887568">
    <property type="component" value="Unplaced"/>
</dbReference>
<evidence type="ECO:0000256" key="9">
    <source>
        <dbReference type="ARBA" id="ARBA00022824"/>
    </source>
</evidence>
<protein>
    <recommendedName>
        <fullName evidence="34">Flavin-containing monooxygenase</fullName>
        <ecNumber evidence="34">1.-.-.-</ecNumber>
    </recommendedName>
</protein>
<comment type="catalytic activity">
    <reaction evidence="30">
        <text>heptan-4-one + NADPH + O2 + H(+) = propyl butanoate + NADP(+) + H2O</text>
        <dbReference type="Rhea" id="RHEA:54852"/>
        <dbReference type="ChEBI" id="CHEBI:15377"/>
        <dbReference type="ChEBI" id="CHEBI:15378"/>
        <dbReference type="ChEBI" id="CHEBI:15379"/>
        <dbReference type="ChEBI" id="CHEBI:57783"/>
        <dbReference type="ChEBI" id="CHEBI:58349"/>
        <dbReference type="ChEBI" id="CHEBI:89484"/>
        <dbReference type="ChEBI" id="CHEBI:89719"/>
    </reaction>
    <physiologicalReaction direction="left-to-right" evidence="30">
        <dbReference type="Rhea" id="RHEA:54853"/>
    </physiologicalReaction>
</comment>
<reference evidence="36" key="1">
    <citation type="submission" date="2022-11" db="UniProtKB">
        <authorList>
            <consortium name="EnsemblMetazoa"/>
        </authorList>
    </citation>
    <scope>IDENTIFICATION</scope>
</reference>
<evidence type="ECO:0000256" key="6">
    <source>
        <dbReference type="ARBA" id="ARBA00022553"/>
    </source>
</evidence>
<dbReference type="InterPro" id="IPR020946">
    <property type="entry name" value="Flavin_mOase-like"/>
</dbReference>
<evidence type="ECO:0000256" key="19">
    <source>
        <dbReference type="ARBA" id="ARBA00045957"/>
    </source>
</evidence>
<sequence>MAIPVKRVAVIGAGVSGLMSVKSCLEAGLEPVCFEKNEQLGGVWQTQELDNLDGISGGTIYQCLMSNSSKEMMAVSDFPFPKEYPPYLTPQHLLTYYRDYAEHFNLDQHIRLGIEVMKVAPSADHEATGRWEVCSRPRCRSGTLDGPTASEIFDAVIVSTGLFNTAFVPSYPGQGEFRGQILHSNRFRSGEQFAGKTVLVVGSSHSAGDVAVDASRHANQVYLSMRDGAWVIGRFGPGGMPIDAYSNSRWKAKLPEVIRRLAARPMFEGRFDLDNLGLRCKRRLFEGYIMVNDEIHCRIICGALQCKPGIERFTRDGVVFEDGTRVDGLDVVVFATGYNLNFPFFEDNSIIADNFADLELYMHVWPARRTHPTLAAVGYVSTLGAQTPLFELQSRWVAQVFLGNARLPGIDERMEDVKRRKEAYFKKFGKHRIFFPPIPYCEELADKIGARPNFTRLLLTDPKLALRAFLGPAYPPFYRLNGPHPWAGARDAIINGWANTVNPTRTRVVEKPSTGGALTVAMLIAVTVLIISLILVLN</sequence>
<dbReference type="GeneID" id="119734677"/>
<comment type="catalytic activity">
    <reaction evidence="31">
        <text>N,N-dimethylaniline + NADPH + O2 + H(+) = N,N-dimethylaniline N-oxide + NADP(+) + H2O</text>
        <dbReference type="Rhea" id="RHEA:24468"/>
        <dbReference type="ChEBI" id="CHEBI:15377"/>
        <dbReference type="ChEBI" id="CHEBI:15378"/>
        <dbReference type="ChEBI" id="CHEBI:15379"/>
        <dbReference type="ChEBI" id="CHEBI:16269"/>
        <dbReference type="ChEBI" id="CHEBI:17735"/>
        <dbReference type="ChEBI" id="CHEBI:57783"/>
        <dbReference type="ChEBI" id="CHEBI:58349"/>
        <dbReference type="EC" id="1.14.13.8"/>
    </reaction>
    <physiologicalReaction direction="left-to-right" evidence="31">
        <dbReference type="Rhea" id="RHEA:24469"/>
    </physiologicalReaction>
</comment>
<evidence type="ECO:0000256" key="11">
    <source>
        <dbReference type="ARBA" id="ARBA00022848"/>
    </source>
</evidence>
<keyword evidence="8 35" id="KW-0812">Transmembrane</keyword>
<dbReference type="GO" id="GO:0004499">
    <property type="term" value="F:N,N-dimethylaniline monooxygenase activity"/>
    <property type="evidence" value="ECO:0007669"/>
    <property type="project" value="UniProtKB-UniRule"/>
</dbReference>
<evidence type="ECO:0000256" key="28">
    <source>
        <dbReference type="ARBA" id="ARBA00048459"/>
    </source>
</evidence>
<dbReference type="EC" id="1.-.-.-" evidence="34"/>
<evidence type="ECO:0000256" key="10">
    <source>
        <dbReference type="ARBA" id="ARBA00022827"/>
    </source>
</evidence>
<comment type="catalytic activity">
    <reaction evidence="23">
        <text>sulcatone + NADPH + O2 + H(+) = 4-methylpent-3-en-1-yl acetate + NADP(+) + H2O</text>
        <dbReference type="Rhea" id="RHEA:54864"/>
        <dbReference type="ChEBI" id="CHEBI:15377"/>
        <dbReference type="ChEBI" id="CHEBI:15378"/>
        <dbReference type="ChEBI" id="CHEBI:15379"/>
        <dbReference type="ChEBI" id="CHEBI:16310"/>
        <dbReference type="ChEBI" id="CHEBI:57783"/>
        <dbReference type="ChEBI" id="CHEBI:58349"/>
        <dbReference type="ChEBI" id="CHEBI:138373"/>
    </reaction>
    <physiologicalReaction direction="left-to-right" evidence="23">
        <dbReference type="Rhea" id="RHEA:54865"/>
    </physiologicalReaction>
</comment>
<dbReference type="GO" id="GO:0034899">
    <property type="term" value="F:trimethylamine monooxygenase activity"/>
    <property type="evidence" value="ECO:0007669"/>
    <property type="project" value="UniProtKB-EC"/>
</dbReference>
<dbReference type="SUPFAM" id="SSF51905">
    <property type="entry name" value="FAD/NAD(P)-binding domain"/>
    <property type="match status" value="2"/>
</dbReference>
<evidence type="ECO:0000256" key="33">
    <source>
        <dbReference type="PIRNR" id="PIRNR000332"/>
    </source>
</evidence>